<dbReference type="GO" id="GO:0005509">
    <property type="term" value="F:calcium ion binding"/>
    <property type="evidence" value="ECO:0007669"/>
    <property type="project" value="InterPro"/>
</dbReference>
<dbReference type="InterPro" id="IPR018247">
    <property type="entry name" value="EF_Hand_1_Ca_BS"/>
</dbReference>
<keyword evidence="9" id="KW-1185">Reference proteome</keyword>
<feature type="domain" description="EF-hand" evidence="7">
    <location>
        <begin position="165"/>
        <end position="200"/>
    </location>
</feature>
<dbReference type="InterPro" id="IPR028846">
    <property type="entry name" value="Recoverin"/>
</dbReference>
<dbReference type="EMBL" id="KB008070">
    <property type="protein sequence ID" value="ELR14187.1"/>
    <property type="molecule type" value="Genomic_DNA"/>
</dbReference>
<gene>
    <name evidence="8" type="ORF">ACA1_131910</name>
</gene>
<dbReference type="SMART" id="SM00054">
    <property type="entry name" value="EFh"/>
    <property type="match status" value="3"/>
</dbReference>
<proteinExistence type="inferred from homology"/>
<keyword evidence="2" id="KW-0519">Myristate</keyword>
<evidence type="ECO:0000256" key="4">
    <source>
        <dbReference type="ARBA" id="ARBA00022737"/>
    </source>
</evidence>
<dbReference type="InterPro" id="IPR002048">
    <property type="entry name" value="EF_hand_dom"/>
</dbReference>
<name>L8GMI5_ACACF</name>
<comment type="similarity">
    <text evidence="1">Belongs to the recoverin family.</text>
</comment>
<evidence type="ECO:0000313" key="8">
    <source>
        <dbReference type="EMBL" id="ELR14187.1"/>
    </source>
</evidence>
<evidence type="ECO:0000259" key="7">
    <source>
        <dbReference type="PROSITE" id="PS50222"/>
    </source>
</evidence>
<dbReference type="PROSITE" id="PS00018">
    <property type="entry name" value="EF_HAND_1"/>
    <property type="match status" value="1"/>
</dbReference>
<evidence type="ECO:0000256" key="5">
    <source>
        <dbReference type="ARBA" id="ARBA00022837"/>
    </source>
</evidence>
<evidence type="ECO:0000256" key="2">
    <source>
        <dbReference type="ARBA" id="ARBA00022707"/>
    </source>
</evidence>
<dbReference type="PROSITE" id="PS50222">
    <property type="entry name" value="EF_HAND_2"/>
    <property type="match status" value="3"/>
</dbReference>
<protein>
    <submittedName>
        <fullName evidence="8">EF hand domain containing protein</fullName>
    </submittedName>
</protein>
<evidence type="ECO:0000313" key="9">
    <source>
        <dbReference type="Proteomes" id="UP000011083"/>
    </source>
</evidence>
<dbReference type="PANTHER" id="PTHR23055:SF178">
    <property type="entry name" value="NEUROCALCIN HOMOLOG"/>
    <property type="match status" value="1"/>
</dbReference>
<feature type="domain" description="EF-hand" evidence="7">
    <location>
        <begin position="59"/>
        <end position="94"/>
    </location>
</feature>
<dbReference type="STRING" id="1257118.L8GMI5"/>
<keyword evidence="5" id="KW-0106">Calcium</keyword>
<evidence type="ECO:0000256" key="1">
    <source>
        <dbReference type="ARBA" id="ARBA00006049"/>
    </source>
</evidence>
<dbReference type="Pfam" id="PF00036">
    <property type="entry name" value="EF-hand_1"/>
    <property type="match status" value="1"/>
</dbReference>
<dbReference type="Gene3D" id="1.10.238.10">
    <property type="entry name" value="EF-hand"/>
    <property type="match status" value="1"/>
</dbReference>
<feature type="domain" description="EF-hand" evidence="7">
    <location>
        <begin position="95"/>
        <end position="130"/>
    </location>
</feature>
<evidence type="ECO:0000256" key="3">
    <source>
        <dbReference type="ARBA" id="ARBA00022723"/>
    </source>
</evidence>
<organism evidence="8 9">
    <name type="scientific">Acanthamoeba castellanii (strain ATCC 30010 / Neff)</name>
    <dbReference type="NCBI Taxonomy" id="1257118"/>
    <lineage>
        <taxon>Eukaryota</taxon>
        <taxon>Amoebozoa</taxon>
        <taxon>Discosea</taxon>
        <taxon>Longamoebia</taxon>
        <taxon>Centramoebida</taxon>
        <taxon>Acanthamoebidae</taxon>
        <taxon>Acanthamoeba</taxon>
    </lineage>
</organism>
<dbReference type="GeneID" id="14914751"/>
<accession>L8GMI5</accession>
<evidence type="ECO:0000256" key="6">
    <source>
        <dbReference type="ARBA" id="ARBA00023288"/>
    </source>
</evidence>
<dbReference type="CDD" id="cd00051">
    <property type="entry name" value="EFh"/>
    <property type="match status" value="2"/>
</dbReference>
<dbReference type="Proteomes" id="UP000011083">
    <property type="component" value="Unassembled WGS sequence"/>
</dbReference>
<dbReference type="KEGG" id="acan:ACA1_131910"/>
<keyword evidence="4" id="KW-0677">Repeat</keyword>
<dbReference type="PRINTS" id="PR00450">
    <property type="entry name" value="RECOVERIN"/>
</dbReference>
<keyword evidence="6" id="KW-0449">Lipoprotein</keyword>
<dbReference type="OrthoDB" id="15980at2759"/>
<dbReference type="RefSeq" id="XP_004336200.1">
    <property type="nucleotide sequence ID" value="XM_004336152.1"/>
</dbReference>
<dbReference type="AlphaFoldDB" id="L8GMI5"/>
<dbReference type="Pfam" id="PF13499">
    <property type="entry name" value="EF-hand_7"/>
    <property type="match status" value="1"/>
</dbReference>
<dbReference type="VEuPathDB" id="AmoebaDB:ACA1_131910"/>
<dbReference type="SUPFAM" id="SSF47473">
    <property type="entry name" value="EF-hand"/>
    <property type="match status" value="1"/>
</dbReference>
<dbReference type="PANTHER" id="PTHR23055">
    <property type="entry name" value="CALCIUM BINDING PROTEINS"/>
    <property type="match status" value="1"/>
</dbReference>
<sequence>MGNKVSISKDELESIQSESQLSVEAIKDLSKEFNKVCDRKGQVTKENFKAILRQAYGSDNSTMAASIFKMFDTDGSGSIDFREFVMALSFMHSDRVEDVVELCFRCLDLNGDGEISKGSWQAAHRVCRCCSVLRKFQKYTNLSRSDSSQALSLDKVSLVYSDVGKLNNESDAIFARIDVNGDGGITRDEFMAAMSADPELRAKMQGLLMKSQVNTIFKGSTSKVAH</sequence>
<reference evidence="8 9" key="1">
    <citation type="journal article" date="2013" name="Genome Biol.">
        <title>Genome of Acanthamoeba castellanii highlights extensive lateral gene transfer and early evolution of tyrosine kinase signaling.</title>
        <authorList>
            <person name="Clarke M."/>
            <person name="Lohan A.J."/>
            <person name="Liu B."/>
            <person name="Lagkouvardos I."/>
            <person name="Roy S."/>
            <person name="Zafar N."/>
            <person name="Bertelli C."/>
            <person name="Schilde C."/>
            <person name="Kianianmomeni A."/>
            <person name="Burglin T.R."/>
            <person name="Frech C."/>
            <person name="Turcotte B."/>
            <person name="Kopec K.O."/>
            <person name="Synnott J.M."/>
            <person name="Choo C."/>
            <person name="Paponov I."/>
            <person name="Finkler A."/>
            <person name="Soon Heng Tan C."/>
            <person name="Hutchins A.P."/>
            <person name="Weinmeier T."/>
            <person name="Rattei T."/>
            <person name="Chu J.S."/>
            <person name="Gimenez G."/>
            <person name="Irimia M."/>
            <person name="Rigden D.J."/>
            <person name="Fitzpatrick D.A."/>
            <person name="Lorenzo-Morales J."/>
            <person name="Bateman A."/>
            <person name="Chiu C.H."/>
            <person name="Tang P."/>
            <person name="Hegemann P."/>
            <person name="Fromm H."/>
            <person name="Raoult D."/>
            <person name="Greub G."/>
            <person name="Miranda-Saavedra D."/>
            <person name="Chen N."/>
            <person name="Nash P."/>
            <person name="Ginger M.L."/>
            <person name="Horn M."/>
            <person name="Schaap P."/>
            <person name="Caler L."/>
            <person name="Loftus B."/>
        </authorList>
    </citation>
    <scope>NUCLEOTIDE SEQUENCE [LARGE SCALE GENOMIC DNA]</scope>
    <source>
        <strain evidence="8 9">Neff</strain>
    </source>
</reference>
<keyword evidence="3" id="KW-0479">Metal-binding</keyword>
<dbReference type="InterPro" id="IPR011992">
    <property type="entry name" value="EF-hand-dom_pair"/>
</dbReference>